<dbReference type="InterPro" id="IPR009056">
    <property type="entry name" value="Cyt_c-like_dom"/>
</dbReference>
<keyword evidence="2 7" id="KW-0349">Heme</keyword>
<dbReference type="PANTHER" id="PTHR30600:SF10">
    <property type="entry name" value="BLL6722 PROTEIN"/>
    <property type="match status" value="1"/>
</dbReference>
<evidence type="ECO:0000313" key="11">
    <source>
        <dbReference type="Proteomes" id="UP000315724"/>
    </source>
</evidence>
<dbReference type="PROSITE" id="PS51007">
    <property type="entry name" value="CYTC"/>
    <property type="match status" value="2"/>
</dbReference>
<evidence type="ECO:0000256" key="6">
    <source>
        <dbReference type="ARBA" id="ARBA00023004"/>
    </source>
</evidence>
<dbReference type="Pfam" id="PF03150">
    <property type="entry name" value="CCP_MauG"/>
    <property type="match status" value="1"/>
</dbReference>
<evidence type="ECO:0000259" key="9">
    <source>
        <dbReference type="PROSITE" id="PS51007"/>
    </source>
</evidence>
<keyword evidence="11" id="KW-1185">Reference proteome</keyword>
<feature type="domain" description="Cytochrome c" evidence="9">
    <location>
        <begin position="371"/>
        <end position="475"/>
    </location>
</feature>
<dbReference type="PANTHER" id="PTHR30600">
    <property type="entry name" value="CYTOCHROME C PEROXIDASE-RELATED"/>
    <property type="match status" value="1"/>
</dbReference>
<dbReference type="GO" id="GO:0030313">
    <property type="term" value="C:cell envelope"/>
    <property type="evidence" value="ECO:0007669"/>
    <property type="project" value="UniProtKB-SubCell"/>
</dbReference>
<comment type="subcellular location">
    <subcellularLocation>
        <location evidence="1">Cell envelope</location>
    </subcellularLocation>
</comment>
<keyword evidence="5" id="KW-0560">Oxidoreductase</keyword>
<name>A0A517QVB5_9PLAN</name>
<dbReference type="Proteomes" id="UP000315724">
    <property type="component" value="Chromosome"/>
</dbReference>
<dbReference type="NCBIfam" id="TIGR02276">
    <property type="entry name" value="beta_rpt_yvtn"/>
    <property type="match status" value="1"/>
</dbReference>
<dbReference type="InterPro" id="IPR011045">
    <property type="entry name" value="N2O_reductase_N"/>
</dbReference>
<dbReference type="InterPro" id="IPR051395">
    <property type="entry name" value="Cytochrome_c_Peroxidase/MauG"/>
</dbReference>
<evidence type="ECO:0000313" key="10">
    <source>
        <dbReference type="EMBL" id="QDT35570.1"/>
    </source>
</evidence>
<evidence type="ECO:0000256" key="8">
    <source>
        <dbReference type="SAM" id="SignalP"/>
    </source>
</evidence>
<dbReference type="Gene3D" id="1.10.760.10">
    <property type="entry name" value="Cytochrome c-like domain"/>
    <property type="match status" value="2"/>
</dbReference>
<feature type="signal peptide" evidence="8">
    <location>
        <begin position="1"/>
        <end position="23"/>
    </location>
</feature>
<dbReference type="EMBL" id="CP036267">
    <property type="protein sequence ID" value="QDT35570.1"/>
    <property type="molecule type" value="Genomic_DNA"/>
</dbReference>
<evidence type="ECO:0000256" key="7">
    <source>
        <dbReference type="PROSITE-ProRule" id="PRU00433"/>
    </source>
</evidence>
<dbReference type="GO" id="GO:0046872">
    <property type="term" value="F:metal ion binding"/>
    <property type="evidence" value="ECO:0007669"/>
    <property type="project" value="UniProtKB-KW"/>
</dbReference>
<dbReference type="InterPro" id="IPR036909">
    <property type="entry name" value="Cyt_c-like_dom_sf"/>
</dbReference>
<gene>
    <name evidence="10" type="ORF">Mal48_48480</name>
</gene>
<dbReference type="AlphaFoldDB" id="A0A517QVB5"/>
<dbReference type="InterPro" id="IPR015943">
    <property type="entry name" value="WD40/YVTN_repeat-like_dom_sf"/>
</dbReference>
<proteinExistence type="predicted"/>
<evidence type="ECO:0000256" key="5">
    <source>
        <dbReference type="ARBA" id="ARBA00023002"/>
    </source>
</evidence>
<accession>A0A517QVB5</accession>
<dbReference type="OrthoDB" id="9772811at2"/>
<dbReference type="GO" id="GO:0020037">
    <property type="term" value="F:heme binding"/>
    <property type="evidence" value="ECO:0007669"/>
    <property type="project" value="InterPro"/>
</dbReference>
<dbReference type="InterPro" id="IPR011964">
    <property type="entry name" value="YVTN_b-propeller_repeat"/>
</dbReference>
<keyword evidence="10" id="KW-0575">Peroxidase</keyword>
<dbReference type="RefSeq" id="WP_145205350.1">
    <property type="nucleotide sequence ID" value="NZ_CP036267.1"/>
</dbReference>
<evidence type="ECO:0000256" key="3">
    <source>
        <dbReference type="ARBA" id="ARBA00022723"/>
    </source>
</evidence>
<organism evidence="10 11">
    <name type="scientific">Thalassoglobus polymorphus</name>
    <dbReference type="NCBI Taxonomy" id="2527994"/>
    <lineage>
        <taxon>Bacteria</taxon>
        <taxon>Pseudomonadati</taxon>
        <taxon>Planctomycetota</taxon>
        <taxon>Planctomycetia</taxon>
        <taxon>Planctomycetales</taxon>
        <taxon>Planctomycetaceae</taxon>
        <taxon>Thalassoglobus</taxon>
    </lineage>
</organism>
<protein>
    <submittedName>
        <fullName evidence="10">Di-heme cytochrome c peroxidase</fullName>
    </submittedName>
</protein>
<dbReference type="SUPFAM" id="SSF50974">
    <property type="entry name" value="Nitrous oxide reductase, N-terminal domain"/>
    <property type="match status" value="1"/>
</dbReference>
<keyword evidence="6 7" id="KW-0408">Iron</keyword>
<dbReference type="SUPFAM" id="SSF46626">
    <property type="entry name" value="Cytochrome c"/>
    <property type="match status" value="2"/>
</dbReference>
<evidence type="ECO:0000256" key="4">
    <source>
        <dbReference type="ARBA" id="ARBA00022729"/>
    </source>
</evidence>
<sequence length="586" mass="64251" precursor="true">MPTSRLFQFLLFSALCTSTLLLAAEPESRYPLREPQQPLRRRPASMCWVPEAQILAIANERGSTISLLAPTTGKVQEADINASPTKLIWIDRLHLLAIVDTKSGRVLFASLKPGELSVQQSIEIGRGAQSLCLSPDESLLAVSSVWDRHVSLISVEPIPKVQSTIPLKFEPSEVCFSPDGTMLIVADAFGGELVVIDTKSQTIVGQTKLHAHQIRGIAFLSADRCLLTHQILFPDIPTTPNNIASGRVLENVVQELQFTRTSRSRVDVQSLGIQEIGVPSDGAADPGAIHIAKSSERFVALAGVNEVATMNSYGVVRNRIRVGKRPVDLVISPDQKQIYCLNNLSDSVSVIDLKKQLVTKTIPLGPQPQLTSRDRGEELFFDGNISRFGWYSCQSCHIDGHTNTQLADTFGDGNAGAPKRVPSLLGGRDDNPWAWNGTMRSLHDQVLLSGDSTMRGGGLSARQANDLVAFLHTLEHPPPFQPAQDEQDKRLIAQGLEVFTSQGCAKCHVPPLTYTSDSTYDVGLEDEHGLKKFNPPSLNAVGYRRSFFHDSRAKSLPEVFTHFGHQLDDSLSDQHLKALLRFLQSL</sequence>
<evidence type="ECO:0000256" key="1">
    <source>
        <dbReference type="ARBA" id="ARBA00004196"/>
    </source>
</evidence>
<keyword evidence="3 7" id="KW-0479">Metal-binding</keyword>
<dbReference type="GO" id="GO:0004130">
    <property type="term" value="F:cytochrome-c peroxidase activity"/>
    <property type="evidence" value="ECO:0007669"/>
    <property type="project" value="TreeGrafter"/>
</dbReference>
<feature type="domain" description="Cytochrome c" evidence="9">
    <location>
        <begin position="490"/>
        <end position="586"/>
    </location>
</feature>
<keyword evidence="4 8" id="KW-0732">Signal</keyword>
<feature type="chain" id="PRO_5022072398" evidence="8">
    <location>
        <begin position="24"/>
        <end position="586"/>
    </location>
</feature>
<dbReference type="Gene3D" id="2.130.10.10">
    <property type="entry name" value="YVTN repeat-like/Quinoprotein amine dehydrogenase"/>
    <property type="match status" value="2"/>
</dbReference>
<evidence type="ECO:0000256" key="2">
    <source>
        <dbReference type="ARBA" id="ARBA00022617"/>
    </source>
</evidence>
<dbReference type="GO" id="GO:0009055">
    <property type="term" value="F:electron transfer activity"/>
    <property type="evidence" value="ECO:0007669"/>
    <property type="project" value="InterPro"/>
</dbReference>
<reference evidence="10 11" key="1">
    <citation type="submission" date="2019-02" db="EMBL/GenBank/DDBJ databases">
        <title>Deep-cultivation of Planctomycetes and their phenomic and genomic characterization uncovers novel biology.</title>
        <authorList>
            <person name="Wiegand S."/>
            <person name="Jogler M."/>
            <person name="Boedeker C."/>
            <person name="Pinto D."/>
            <person name="Vollmers J."/>
            <person name="Rivas-Marin E."/>
            <person name="Kohn T."/>
            <person name="Peeters S.H."/>
            <person name="Heuer A."/>
            <person name="Rast P."/>
            <person name="Oberbeckmann S."/>
            <person name="Bunk B."/>
            <person name="Jeske O."/>
            <person name="Meyerdierks A."/>
            <person name="Storesund J.E."/>
            <person name="Kallscheuer N."/>
            <person name="Luecker S."/>
            <person name="Lage O.M."/>
            <person name="Pohl T."/>
            <person name="Merkel B.J."/>
            <person name="Hornburger P."/>
            <person name="Mueller R.-W."/>
            <person name="Bruemmer F."/>
            <person name="Labrenz M."/>
            <person name="Spormann A.M."/>
            <person name="Op den Camp H."/>
            <person name="Overmann J."/>
            <person name="Amann R."/>
            <person name="Jetten M.S.M."/>
            <person name="Mascher T."/>
            <person name="Medema M.H."/>
            <person name="Devos D.P."/>
            <person name="Kaster A.-K."/>
            <person name="Ovreas L."/>
            <person name="Rohde M."/>
            <person name="Galperin M.Y."/>
            <person name="Jogler C."/>
        </authorList>
    </citation>
    <scope>NUCLEOTIDE SEQUENCE [LARGE SCALE GENOMIC DNA]</scope>
    <source>
        <strain evidence="10 11">Mal48</strain>
    </source>
</reference>
<dbReference type="KEGG" id="tpol:Mal48_48480"/>
<dbReference type="InterPro" id="IPR004852">
    <property type="entry name" value="Di-haem_cyt_c_peroxidsae"/>
</dbReference>